<keyword evidence="5" id="KW-0812">Transmembrane</keyword>
<dbReference type="Gene3D" id="3.40.50.11350">
    <property type="match status" value="1"/>
</dbReference>
<feature type="transmembrane region" description="Helical" evidence="5">
    <location>
        <begin position="41"/>
        <end position="60"/>
    </location>
</feature>
<evidence type="ECO:0008006" key="8">
    <source>
        <dbReference type="Google" id="ProtNLM"/>
    </source>
</evidence>
<reference evidence="6 7" key="1">
    <citation type="journal article" date="2019" name="Fungal Biol. Biotechnol.">
        <title>Draft genome sequence of fastidious pathogen Ceratobasidium theobromae, which causes vascular-streak dieback in Theobroma cacao.</title>
        <authorList>
            <person name="Ali S.S."/>
            <person name="Asman A."/>
            <person name="Shao J."/>
            <person name="Firmansyah A.P."/>
            <person name="Susilo A.W."/>
            <person name="Rosmana A."/>
            <person name="McMahon P."/>
            <person name="Junaid M."/>
            <person name="Guest D."/>
            <person name="Kheng T.Y."/>
            <person name="Meinhardt L.W."/>
            <person name="Bailey B.A."/>
        </authorList>
    </citation>
    <scope>NUCLEOTIDE SEQUENCE [LARGE SCALE GENOMIC DNA]</scope>
    <source>
        <strain evidence="6 7">CT2</strain>
    </source>
</reference>
<evidence type="ECO:0000313" key="7">
    <source>
        <dbReference type="Proteomes" id="UP000383932"/>
    </source>
</evidence>
<dbReference type="AlphaFoldDB" id="A0A5N5QTN4"/>
<evidence type="ECO:0000256" key="5">
    <source>
        <dbReference type="SAM" id="Phobius"/>
    </source>
</evidence>
<dbReference type="Pfam" id="PF10250">
    <property type="entry name" value="O-FucT"/>
    <property type="match status" value="1"/>
</dbReference>
<organism evidence="6 7">
    <name type="scientific">Ceratobasidium theobromae</name>
    <dbReference type="NCBI Taxonomy" id="1582974"/>
    <lineage>
        <taxon>Eukaryota</taxon>
        <taxon>Fungi</taxon>
        <taxon>Dikarya</taxon>
        <taxon>Basidiomycota</taxon>
        <taxon>Agaricomycotina</taxon>
        <taxon>Agaricomycetes</taxon>
        <taxon>Cantharellales</taxon>
        <taxon>Ceratobasidiaceae</taxon>
        <taxon>Ceratobasidium</taxon>
    </lineage>
</organism>
<evidence type="ECO:0000256" key="1">
    <source>
        <dbReference type="ARBA" id="ARBA00022679"/>
    </source>
</evidence>
<dbReference type="GO" id="GO:0006004">
    <property type="term" value="P:fucose metabolic process"/>
    <property type="evidence" value="ECO:0007669"/>
    <property type="project" value="UniProtKB-KW"/>
</dbReference>
<dbReference type="EMBL" id="SSOP01000012">
    <property type="protein sequence ID" value="KAB5595100.1"/>
    <property type="molecule type" value="Genomic_DNA"/>
</dbReference>
<dbReference type="Proteomes" id="UP000383932">
    <property type="component" value="Unassembled WGS sequence"/>
</dbReference>
<keyword evidence="3" id="KW-0119">Carbohydrate metabolism</keyword>
<accession>A0A5N5QTN4</accession>
<dbReference type="OrthoDB" id="2559662at2759"/>
<feature type="region of interest" description="Disordered" evidence="4">
    <location>
        <begin position="1"/>
        <end position="24"/>
    </location>
</feature>
<keyword evidence="7" id="KW-1185">Reference proteome</keyword>
<evidence type="ECO:0000313" key="6">
    <source>
        <dbReference type="EMBL" id="KAB5595100.1"/>
    </source>
</evidence>
<dbReference type="GO" id="GO:0016740">
    <property type="term" value="F:transferase activity"/>
    <property type="evidence" value="ECO:0007669"/>
    <property type="project" value="UniProtKB-KW"/>
</dbReference>
<comment type="caution">
    <text evidence="6">The sequence shown here is derived from an EMBL/GenBank/DDBJ whole genome shotgun (WGS) entry which is preliminary data.</text>
</comment>
<feature type="compositionally biased region" description="Low complexity" evidence="4">
    <location>
        <begin position="10"/>
        <end position="24"/>
    </location>
</feature>
<gene>
    <name evidence="6" type="ORF">CTheo_1388</name>
</gene>
<proteinExistence type="predicted"/>
<name>A0A5N5QTN4_9AGAM</name>
<keyword evidence="2" id="KW-0294">Fucose metabolism</keyword>
<evidence type="ECO:0000256" key="4">
    <source>
        <dbReference type="SAM" id="MobiDB-lite"/>
    </source>
</evidence>
<dbReference type="CDD" id="cd11296">
    <property type="entry name" value="O-FucT_like"/>
    <property type="match status" value="1"/>
</dbReference>
<sequence length="498" mass="55922">MPRDGYVLLPTGPTTSPSSNTNSWPIPKWMPRHTRLRPRQALTAATALVLFFTLVSFFYWGDLELFAYPEESQWSSNASDFDEIFLREAQLPQHNLSAPYPEGQGGRFLRFSNQVWGLGWNNILQERLLNTILAYDSDRAPVFSPFEAWAHPPRNDTTAAGIRQVLVVPYNALVSGPTAGSSWGRGDHHPRAISDKWWNVVCPMPRRKVINVGDIMSDIGYDPDGIKLLRQWGSLLKDIPDNCVEIVGSQIFDFYLIGSPRVLSIWDTFSKHPAIQRLDDSEVVKTALAQNMAKLQTQTDFSWRPHVFKPTGIIAGLVAVHIRRGDYLGDEGQDNGHCLHLSKWGSTFTGWNQLPQLHDKFDPPSREGIEGGQNTPEIADYYLRRCLPTPAQVAARLRRIKSGRHARLSHIFIATNAEESYLLELREVLAADGWAPDSIVTSKDLDLNWQATSVAMAVDMSILSRAEVFVGNGFSSMTSNVVMRRLTTGTPLDSVRLW</sequence>
<evidence type="ECO:0000256" key="3">
    <source>
        <dbReference type="ARBA" id="ARBA00023277"/>
    </source>
</evidence>
<keyword evidence="1" id="KW-0808">Transferase</keyword>
<dbReference type="InterPro" id="IPR019378">
    <property type="entry name" value="GDP-Fuc_O-FucTrfase"/>
</dbReference>
<keyword evidence="5" id="KW-1133">Transmembrane helix</keyword>
<protein>
    <recommendedName>
        <fullName evidence="8">O-FucT domain containing protein</fullName>
    </recommendedName>
</protein>
<keyword evidence="5" id="KW-0472">Membrane</keyword>
<evidence type="ECO:0000256" key="2">
    <source>
        <dbReference type="ARBA" id="ARBA00023253"/>
    </source>
</evidence>